<keyword evidence="2" id="KW-1133">Transmembrane helix</keyword>
<feature type="compositionally biased region" description="Polar residues" evidence="1">
    <location>
        <begin position="21"/>
        <end position="34"/>
    </location>
</feature>
<protein>
    <submittedName>
        <fullName evidence="3">Uncharacterized protein</fullName>
    </submittedName>
</protein>
<evidence type="ECO:0000256" key="1">
    <source>
        <dbReference type="SAM" id="MobiDB-lite"/>
    </source>
</evidence>
<proteinExistence type="predicted"/>
<feature type="transmembrane region" description="Helical" evidence="2">
    <location>
        <begin position="110"/>
        <end position="133"/>
    </location>
</feature>
<keyword evidence="4" id="KW-1185">Reference proteome</keyword>
<dbReference type="EMBL" id="RIBY02000125">
    <property type="protein sequence ID" value="KAH9845146.1"/>
    <property type="molecule type" value="Genomic_DNA"/>
</dbReference>
<keyword evidence="2" id="KW-0472">Membrane</keyword>
<dbReference type="Proteomes" id="UP001138500">
    <property type="component" value="Unassembled WGS sequence"/>
</dbReference>
<feature type="compositionally biased region" description="Basic and acidic residues" evidence="1">
    <location>
        <begin position="1"/>
        <end position="20"/>
    </location>
</feature>
<keyword evidence="2" id="KW-0812">Transmembrane</keyword>
<feature type="transmembrane region" description="Helical" evidence="2">
    <location>
        <begin position="69"/>
        <end position="90"/>
    </location>
</feature>
<name>A0A9W7T0Q9_9PEZI</name>
<evidence type="ECO:0000313" key="4">
    <source>
        <dbReference type="Proteomes" id="UP001138500"/>
    </source>
</evidence>
<feature type="transmembrane region" description="Helical" evidence="2">
    <location>
        <begin position="517"/>
        <end position="542"/>
    </location>
</feature>
<dbReference type="Pfam" id="PF11374">
    <property type="entry name" value="DUF3176"/>
    <property type="match status" value="1"/>
</dbReference>
<reference evidence="3 4" key="1">
    <citation type="journal article" date="2018" name="IMA Fungus">
        <title>IMA Genome-F 10: Nine draft genome sequences of Claviceps purpurea s.lat., including C. arundinis, C. humidiphila, and C. cf. spartinae, pseudomolecules for the pitch canker pathogen Fusarium circinatum, draft genome of Davidsoniella eucalypti, Grosmannia galeiformis, Quambalaria eucalypti, and Teratosphaeria destructans.</title>
        <authorList>
            <person name="Wingfield B.D."/>
            <person name="Liu M."/>
            <person name="Nguyen H.D."/>
            <person name="Lane F.A."/>
            <person name="Morgan S.W."/>
            <person name="De Vos L."/>
            <person name="Wilken P.M."/>
            <person name="Duong T.A."/>
            <person name="Aylward J."/>
            <person name="Coetzee M.P."/>
            <person name="Dadej K."/>
            <person name="De Beer Z.W."/>
            <person name="Findlay W."/>
            <person name="Havenga M."/>
            <person name="Kolarik M."/>
            <person name="Menzies J.G."/>
            <person name="Naidoo K."/>
            <person name="Pochopski O."/>
            <person name="Shoukouhi P."/>
            <person name="Santana Q.C."/>
            <person name="Seifert K.A."/>
            <person name="Soal N."/>
            <person name="Steenkamp E.T."/>
            <person name="Tatham C.T."/>
            <person name="van der Nest M.A."/>
            <person name="Wingfield M.J."/>
        </authorList>
    </citation>
    <scope>NUCLEOTIDE SEQUENCE [LARGE SCALE GENOMIC DNA]</scope>
    <source>
        <strain evidence="3">CMW44962</strain>
    </source>
</reference>
<comment type="caution">
    <text evidence="3">The sequence shown here is derived from an EMBL/GenBank/DDBJ whole genome shotgun (WGS) entry which is preliminary data.</text>
</comment>
<feature type="region of interest" description="Disordered" evidence="1">
    <location>
        <begin position="1"/>
        <end position="34"/>
    </location>
</feature>
<organism evidence="3 4">
    <name type="scientific">Teratosphaeria destructans</name>
    <dbReference type="NCBI Taxonomy" id="418781"/>
    <lineage>
        <taxon>Eukaryota</taxon>
        <taxon>Fungi</taxon>
        <taxon>Dikarya</taxon>
        <taxon>Ascomycota</taxon>
        <taxon>Pezizomycotina</taxon>
        <taxon>Dothideomycetes</taxon>
        <taxon>Dothideomycetidae</taxon>
        <taxon>Mycosphaerellales</taxon>
        <taxon>Teratosphaeriaceae</taxon>
        <taxon>Teratosphaeria</taxon>
    </lineage>
</organism>
<dbReference type="OrthoDB" id="5357734at2759"/>
<evidence type="ECO:0000313" key="3">
    <source>
        <dbReference type="EMBL" id="KAH9845146.1"/>
    </source>
</evidence>
<reference evidence="3 4" key="2">
    <citation type="journal article" date="2021" name="Curr. Genet.">
        <title>Genetic response to nitrogen starvation in the aggressive Eucalyptus foliar pathogen Teratosphaeria destructans.</title>
        <authorList>
            <person name="Havenga M."/>
            <person name="Wingfield B.D."/>
            <person name="Wingfield M.J."/>
            <person name="Dreyer L.L."/>
            <person name="Roets F."/>
            <person name="Aylward J."/>
        </authorList>
    </citation>
    <scope>NUCLEOTIDE SEQUENCE [LARGE SCALE GENOMIC DNA]</scope>
    <source>
        <strain evidence="3">CMW44962</strain>
    </source>
</reference>
<dbReference type="PANTHER" id="PTHR37576">
    <property type="entry name" value="DEFECT AT LOW TEMPERATURE PROTEIN 1"/>
    <property type="match status" value="1"/>
</dbReference>
<dbReference type="PANTHER" id="PTHR37576:SF2">
    <property type="entry name" value="DEFECT AT LOW TEMPERATURE PROTEIN 1"/>
    <property type="match status" value="1"/>
</dbReference>
<gene>
    <name evidence="3" type="ORF">Tdes44962_MAKER06790</name>
</gene>
<dbReference type="InterPro" id="IPR021514">
    <property type="entry name" value="DUF3176"/>
</dbReference>
<evidence type="ECO:0000256" key="2">
    <source>
        <dbReference type="SAM" id="Phobius"/>
    </source>
</evidence>
<dbReference type="AlphaFoldDB" id="A0A9W7T0Q9"/>
<sequence length="632" mass="68730">MGDERIQTEPSRDTLVETPERQANSSSASVEVKNESTVQTIELDTPPPPRGVSFCMRIDQFTSAAIRPFFGLLCLGVSICSVFFSAAILITSNNKPVDSWAIQPTVFLAIAAALSNTAVTVAYSQAVIIAWWYRASRGATILALEKQWEASTGLFSPLYHIKHPNLVVVATLLVWSMIADGPMLQRAASVVSATQWKMLPFNVTLTPELPTGFSGQRLYNDIVMSGAVIAICEDWTAQTPISLAVNPPCKGTCATTVRGPGVTKATCSTKTWPITYEMYHDPNATWGEWPMPVSLDPTAPTNPVFQVVLGPHKDGPSNPVPQEAAVTIIGSISIFNSSGKFEETKCYWVPAILEYDVVFGNDGHVRLLQDLDNPSSKVVALANNTHATPGWVEPPKQPATLDFLADYLGSFVKANASAVAPVPNAQAESSTVWHADATTYNSQAFKYHNFTWSAVEHTYIDPTPDIINSMNEMMFRSAVLASATQPNVSQLIDPGLSLEQNIMANQSVTHNVFHSDFAWFGAATALDLIVILAVLPLFWGFWKLEKHLSLSPCSLALAFNSPLLKEADPLKGAEGVVERYGSMKIKYGEVVDGEEGELVMSAENSRIAPAERVDSMASSRKAFARCRDRGRV</sequence>
<accession>A0A9W7T0Q9</accession>